<accession>A0ABU8T2I5</accession>
<name>A0ABU8T2I5_9PSEU</name>
<evidence type="ECO:0000313" key="3">
    <source>
        <dbReference type="EMBL" id="MEJ8278167.1"/>
    </source>
</evidence>
<evidence type="ECO:0000256" key="1">
    <source>
        <dbReference type="SAM" id="MobiDB-lite"/>
    </source>
</evidence>
<feature type="domain" description="UspA" evidence="2">
    <location>
        <begin position="18"/>
        <end position="83"/>
    </location>
</feature>
<dbReference type="SUPFAM" id="SSF52402">
    <property type="entry name" value="Adenine nucleotide alpha hydrolases-like"/>
    <property type="match status" value="1"/>
</dbReference>
<organism evidence="3 4">
    <name type="scientific">Pseudonocardia spirodelae</name>
    <dbReference type="NCBI Taxonomy" id="3133431"/>
    <lineage>
        <taxon>Bacteria</taxon>
        <taxon>Bacillati</taxon>
        <taxon>Actinomycetota</taxon>
        <taxon>Actinomycetes</taxon>
        <taxon>Pseudonocardiales</taxon>
        <taxon>Pseudonocardiaceae</taxon>
        <taxon>Pseudonocardia</taxon>
    </lineage>
</organism>
<dbReference type="Gene3D" id="3.40.50.620">
    <property type="entry name" value="HUPs"/>
    <property type="match status" value="1"/>
</dbReference>
<feature type="region of interest" description="Disordered" evidence="1">
    <location>
        <begin position="85"/>
        <end position="109"/>
    </location>
</feature>
<dbReference type="EMBL" id="JBBJUP010000003">
    <property type="protein sequence ID" value="MEJ8278167.1"/>
    <property type="molecule type" value="Genomic_DNA"/>
</dbReference>
<reference evidence="3 4" key="1">
    <citation type="submission" date="2024-03" db="EMBL/GenBank/DDBJ databases">
        <title>Draft genome sequence of Pseudonocardia sp. DW16-2.</title>
        <authorList>
            <person name="Duangmal K."/>
        </authorList>
    </citation>
    <scope>NUCLEOTIDE SEQUENCE [LARGE SCALE GENOMIC DNA]</scope>
    <source>
        <strain evidence="3 4">DW16-2</strain>
    </source>
</reference>
<sequence>MSGRPVTVGVTAVFAELARLWDERSDAVDVGLDVVDDRPLPALLRAAEHAGLLVVGSRPHPARPVRRSTVAELVRSARCPVLVHPVADGPGDRSGEVHAAGGTTVPRAR</sequence>
<dbReference type="InterPro" id="IPR006016">
    <property type="entry name" value="UspA"/>
</dbReference>
<dbReference type="RefSeq" id="WP_340286291.1">
    <property type="nucleotide sequence ID" value="NZ_JBBJUP010000003.1"/>
</dbReference>
<keyword evidence="4" id="KW-1185">Reference proteome</keyword>
<dbReference type="InterPro" id="IPR014729">
    <property type="entry name" value="Rossmann-like_a/b/a_fold"/>
</dbReference>
<dbReference type="Pfam" id="PF00582">
    <property type="entry name" value="Usp"/>
    <property type="match status" value="1"/>
</dbReference>
<protein>
    <submittedName>
        <fullName evidence="3">Universal stress protein</fullName>
    </submittedName>
</protein>
<proteinExistence type="predicted"/>
<evidence type="ECO:0000313" key="4">
    <source>
        <dbReference type="Proteomes" id="UP001364211"/>
    </source>
</evidence>
<evidence type="ECO:0000259" key="2">
    <source>
        <dbReference type="Pfam" id="PF00582"/>
    </source>
</evidence>
<dbReference type="Proteomes" id="UP001364211">
    <property type="component" value="Unassembled WGS sequence"/>
</dbReference>
<comment type="caution">
    <text evidence="3">The sequence shown here is derived from an EMBL/GenBank/DDBJ whole genome shotgun (WGS) entry which is preliminary data.</text>
</comment>
<gene>
    <name evidence="3" type="ORF">WJX68_04405</name>
</gene>